<dbReference type="EMBL" id="CAUYUJ010015208">
    <property type="protein sequence ID" value="CAK0851096.1"/>
    <property type="molecule type" value="Genomic_DNA"/>
</dbReference>
<keyword evidence="3" id="KW-1185">Reference proteome</keyword>
<organism evidence="2 3">
    <name type="scientific">Prorocentrum cordatum</name>
    <dbReference type="NCBI Taxonomy" id="2364126"/>
    <lineage>
        <taxon>Eukaryota</taxon>
        <taxon>Sar</taxon>
        <taxon>Alveolata</taxon>
        <taxon>Dinophyceae</taxon>
        <taxon>Prorocentrales</taxon>
        <taxon>Prorocentraceae</taxon>
        <taxon>Prorocentrum</taxon>
    </lineage>
</organism>
<feature type="region of interest" description="Disordered" evidence="1">
    <location>
        <begin position="1"/>
        <end position="37"/>
    </location>
</feature>
<protein>
    <submittedName>
        <fullName evidence="2">Uncharacterized protein</fullName>
    </submittedName>
</protein>
<feature type="compositionally biased region" description="Polar residues" evidence="1">
    <location>
        <begin position="1"/>
        <end position="15"/>
    </location>
</feature>
<evidence type="ECO:0000313" key="3">
    <source>
        <dbReference type="Proteomes" id="UP001189429"/>
    </source>
</evidence>
<name>A0ABN9TXT7_9DINO</name>
<evidence type="ECO:0000256" key="1">
    <source>
        <dbReference type="SAM" id="MobiDB-lite"/>
    </source>
</evidence>
<reference evidence="2" key="1">
    <citation type="submission" date="2023-10" db="EMBL/GenBank/DDBJ databases">
        <authorList>
            <person name="Chen Y."/>
            <person name="Shah S."/>
            <person name="Dougan E. K."/>
            <person name="Thang M."/>
            <person name="Chan C."/>
        </authorList>
    </citation>
    <scope>NUCLEOTIDE SEQUENCE [LARGE SCALE GENOMIC DNA]</scope>
</reference>
<dbReference type="Proteomes" id="UP001189429">
    <property type="component" value="Unassembled WGS sequence"/>
</dbReference>
<sequence length="112" mass="12669">MAGDSWASSQTSKTGRVNPMKDEGFRLEGFRQDPRGSRQPAVYFCRNERRLDCVHQLQGRNPQQEVQVNRSAGVFKGHAKALTNSIPALRCMLSCLVLRTARERADRVSIEH</sequence>
<accession>A0ABN9TXT7</accession>
<feature type="compositionally biased region" description="Basic and acidic residues" evidence="1">
    <location>
        <begin position="19"/>
        <end position="36"/>
    </location>
</feature>
<comment type="caution">
    <text evidence="2">The sequence shown here is derived from an EMBL/GenBank/DDBJ whole genome shotgun (WGS) entry which is preliminary data.</text>
</comment>
<evidence type="ECO:0000313" key="2">
    <source>
        <dbReference type="EMBL" id="CAK0851096.1"/>
    </source>
</evidence>
<proteinExistence type="predicted"/>
<gene>
    <name evidence="2" type="ORF">PCOR1329_LOCUS43336</name>
</gene>